<dbReference type="Proteomes" id="UP000036700">
    <property type="component" value="Chromosome"/>
</dbReference>
<dbReference type="OrthoDB" id="1633822at2"/>
<protein>
    <recommendedName>
        <fullName evidence="1">DUF4440 domain-containing protein</fullName>
    </recommendedName>
</protein>
<organism evidence="2 3">
    <name type="scientific">Pandoraea thiooxydans</name>
    <dbReference type="NCBI Taxonomy" id="445709"/>
    <lineage>
        <taxon>Bacteria</taxon>
        <taxon>Pseudomonadati</taxon>
        <taxon>Pseudomonadota</taxon>
        <taxon>Betaproteobacteria</taxon>
        <taxon>Burkholderiales</taxon>
        <taxon>Burkholderiaceae</taxon>
        <taxon>Pandoraea</taxon>
    </lineage>
</organism>
<name>A0A0G3EUT0_9BURK</name>
<dbReference type="RefSeq" id="WP_047214268.1">
    <property type="nucleotide sequence ID" value="NZ_CP011568.3"/>
</dbReference>
<evidence type="ECO:0000313" key="2">
    <source>
        <dbReference type="EMBL" id="AKJ68436.1"/>
    </source>
</evidence>
<sequence>MIAHSPEHAVELLDRAFNERDIDTVMSFYEDTAVVVTEPGKAVCGRAQLLEFFERAMKSGASATQLKSRVFEADGIALFLSRWTLEYKESNGEVATRQLVATTVFRKQPGGGWKVLIDNSLGPLVLDA</sequence>
<keyword evidence="3" id="KW-1185">Reference proteome</keyword>
<dbReference type="PATRIC" id="fig|445709.3.peg.2059"/>
<dbReference type="SUPFAM" id="SSF54427">
    <property type="entry name" value="NTF2-like"/>
    <property type="match status" value="1"/>
</dbReference>
<dbReference type="EMBL" id="CP011568">
    <property type="protein sequence ID" value="AKJ68436.1"/>
    <property type="molecule type" value="Genomic_DNA"/>
</dbReference>
<evidence type="ECO:0000259" key="1">
    <source>
        <dbReference type="Pfam" id="PF14534"/>
    </source>
</evidence>
<dbReference type="Gene3D" id="3.10.450.50">
    <property type="match status" value="1"/>
</dbReference>
<dbReference type="KEGG" id="ptx:ABW99_09625"/>
<dbReference type="Pfam" id="PF14534">
    <property type="entry name" value="DUF4440"/>
    <property type="match status" value="1"/>
</dbReference>
<evidence type="ECO:0000313" key="3">
    <source>
        <dbReference type="Proteomes" id="UP000036700"/>
    </source>
</evidence>
<dbReference type="InterPro" id="IPR027843">
    <property type="entry name" value="DUF4440"/>
</dbReference>
<proteinExistence type="predicted"/>
<reference evidence="3" key="1">
    <citation type="submission" date="2015-06" db="EMBL/GenBank/DDBJ databases">
        <authorList>
            <person name="Lim Y.L."/>
            <person name="Ee R."/>
            <person name="Yong D."/>
            <person name="How K.Y."/>
            <person name="Yin W.F."/>
            <person name="Chan K.G."/>
        </authorList>
    </citation>
    <scope>NUCLEOTIDE SEQUENCE [LARGE SCALE GENOMIC DNA]</scope>
    <source>
        <strain evidence="3">DSM 25325</strain>
    </source>
</reference>
<dbReference type="CDD" id="cd00531">
    <property type="entry name" value="NTF2_like"/>
    <property type="match status" value="1"/>
</dbReference>
<feature type="domain" description="DUF4440" evidence="1">
    <location>
        <begin position="10"/>
        <end position="115"/>
    </location>
</feature>
<dbReference type="InterPro" id="IPR032710">
    <property type="entry name" value="NTF2-like_dom_sf"/>
</dbReference>
<dbReference type="AlphaFoldDB" id="A0A0G3EUT0"/>
<gene>
    <name evidence="2" type="ORF">ABW99_09625</name>
</gene>
<accession>A0A0G3EUT0</accession>